<feature type="compositionally biased region" description="Polar residues" evidence="1">
    <location>
        <begin position="1"/>
        <end position="12"/>
    </location>
</feature>
<proteinExistence type="predicted"/>
<feature type="non-terminal residue" evidence="2">
    <location>
        <position position="1"/>
    </location>
</feature>
<dbReference type="Proteomes" id="UP001597168">
    <property type="component" value="Unassembled WGS sequence"/>
</dbReference>
<dbReference type="EMBL" id="JBHTLK010000036">
    <property type="protein sequence ID" value="MFD1147486.1"/>
    <property type="molecule type" value="Genomic_DNA"/>
</dbReference>
<organism evidence="2 3">
    <name type="scientific">Saccharothrix hoggarensis</name>
    <dbReference type="NCBI Taxonomy" id="913853"/>
    <lineage>
        <taxon>Bacteria</taxon>
        <taxon>Bacillati</taxon>
        <taxon>Actinomycetota</taxon>
        <taxon>Actinomycetes</taxon>
        <taxon>Pseudonocardiales</taxon>
        <taxon>Pseudonocardiaceae</taxon>
        <taxon>Saccharothrix</taxon>
    </lineage>
</organism>
<protein>
    <submittedName>
        <fullName evidence="2">Uncharacterized protein</fullName>
    </submittedName>
</protein>
<evidence type="ECO:0000313" key="3">
    <source>
        <dbReference type="Proteomes" id="UP001597168"/>
    </source>
</evidence>
<evidence type="ECO:0000256" key="1">
    <source>
        <dbReference type="SAM" id="MobiDB-lite"/>
    </source>
</evidence>
<gene>
    <name evidence="2" type="ORF">ACFQ3T_10160</name>
</gene>
<reference evidence="3" key="1">
    <citation type="journal article" date="2019" name="Int. J. Syst. Evol. Microbiol.">
        <title>The Global Catalogue of Microorganisms (GCM) 10K type strain sequencing project: providing services to taxonomists for standard genome sequencing and annotation.</title>
        <authorList>
            <consortium name="The Broad Institute Genomics Platform"/>
            <consortium name="The Broad Institute Genome Sequencing Center for Infectious Disease"/>
            <person name="Wu L."/>
            <person name="Ma J."/>
        </authorList>
    </citation>
    <scope>NUCLEOTIDE SEQUENCE [LARGE SCALE GENOMIC DNA]</scope>
    <source>
        <strain evidence="3">CCUG 60214</strain>
    </source>
</reference>
<evidence type="ECO:0000313" key="2">
    <source>
        <dbReference type="EMBL" id="MFD1147486.1"/>
    </source>
</evidence>
<sequence length="158" mass="17047">AGYAPTASTAAGTSVVERAPRRRVEPPPPPVRAVAEGWRAPLTEQELAKLAVALVERERPRPRFVLPPAHTQRMGTVRLLRDQSLVLRDSEVVLLAEALASRTSVEIAVASGPRTTVKHVITPVDHAAGNLKANCAPRGEHREFLVSHIRSVRAVTGV</sequence>
<dbReference type="RefSeq" id="WP_380722670.1">
    <property type="nucleotide sequence ID" value="NZ_JBHTLK010000036.1"/>
</dbReference>
<accession>A0ABW3QRM4</accession>
<feature type="region of interest" description="Disordered" evidence="1">
    <location>
        <begin position="1"/>
        <end position="30"/>
    </location>
</feature>
<comment type="caution">
    <text evidence="2">The sequence shown here is derived from an EMBL/GenBank/DDBJ whole genome shotgun (WGS) entry which is preliminary data.</text>
</comment>
<keyword evidence="3" id="KW-1185">Reference proteome</keyword>
<name>A0ABW3QRM4_9PSEU</name>